<evidence type="ECO:0000256" key="4">
    <source>
        <dbReference type="ARBA" id="ARBA00022801"/>
    </source>
</evidence>
<evidence type="ECO:0000256" key="1">
    <source>
        <dbReference type="ARBA" id="ARBA00000798"/>
    </source>
</evidence>
<dbReference type="NCBIfam" id="NF038319">
    <property type="entry name" value="DISARM_DrmC_I"/>
    <property type="match status" value="1"/>
</dbReference>
<dbReference type="AlphaFoldDB" id="A0A7C3ZJ16"/>
<dbReference type="InterPro" id="IPR025202">
    <property type="entry name" value="PLD-like_dom"/>
</dbReference>
<gene>
    <name evidence="8" type="ORF">ENR15_17795</name>
</gene>
<dbReference type="GO" id="GO:0016891">
    <property type="term" value="F:RNA endonuclease activity producing 5'-phosphomonoesters, hydrolytic mechanism"/>
    <property type="evidence" value="ECO:0007669"/>
    <property type="project" value="TreeGrafter"/>
</dbReference>
<keyword evidence="6" id="KW-0443">Lipid metabolism</keyword>
<organism evidence="8">
    <name type="scientific">Planktothricoides sp. SpSt-374</name>
    <dbReference type="NCBI Taxonomy" id="2282167"/>
    <lineage>
        <taxon>Bacteria</taxon>
        <taxon>Bacillati</taxon>
        <taxon>Cyanobacteriota</taxon>
        <taxon>Cyanophyceae</taxon>
        <taxon>Oscillatoriophycideae</taxon>
        <taxon>Oscillatoriales</taxon>
        <taxon>Oscillatoriaceae</taxon>
        <taxon>Planktothricoides</taxon>
    </lineage>
</organism>
<accession>A0A7C3ZJ16</accession>
<comment type="catalytic activity">
    <reaction evidence="1">
        <text>a 1,2-diacyl-sn-glycero-3-phosphocholine + H2O = a 1,2-diacyl-sn-glycero-3-phosphate + choline + H(+)</text>
        <dbReference type="Rhea" id="RHEA:14445"/>
        <dbReference type="ChEBI" id="CHEBI:15354"/>
        <dbReference type="ChEBI" id="CHEBI:15377"/>
        <dbReference type="ChEBI" id="CHEBI:15378"/>
        <dbReference type="ChEBI" id="CHEBI:57643"/>
        <dbReference type="ChEBI" id="CHEBI:58608"/>
        <dbReference type="EC" id="3.1.4.4"/>
    </reaction>
</comment>
<dbReference type="EMBL" id="DSPX01000183">
    <property type="protein sequence ID" value="HGG02440.1"/>
    <property type="molecule type" value="Genomic_DNA"/>
</dbReference>
<dbReference type="Pfam" id="PF13091">
    <property type="entry name" value="PLDc_2"/>
    <property type="match status" value="1"/>
</dbReference>
<evidence type="ECO:0000259" key="7">
    <source>
        <dbReference type="PROSITE" id="PS50035"/>
    </source>
</evidence>
<dbReference type="GO" id="GO:0006793">
    <property type="term" value="P:phosphorus metabolic process"/>
    <property type="evidence" value="ECO:0007669"/>
    <property type="project" value="UniProtKB-ARBA"/>
</dbReference>
<dbReference type="InterPro" id="IPR047955">
    <property type="entry name" value="DrmC-like"/>
</dbReference>
<dbReference type="GO" id="GO:0004630">
    <property type="term" value="F:phospholipase D activity"/>
    <property type="evidence" value="ECO:0007669"/>
    <property type="project" value="UniProtKB-EC"/>
</dbReference>
<comment type="similarity">
    <text evidence="2">Belongs to the phospholipase D family.</text>
</comment>
<dbReference type="PROSITE" id="PS50035">
    <property type="entry name" value="PLD"/>
    <property type="match status" value="1"/>
</dbReference>
<evidence type="ECO:0000256" key="6">
    <source>
        <dbReference type="ARBA" id="ARBA00023098"/>
    </source>
</evidence>
<dbReference type="GO" id="GO:0016042">
    <property type="term" value="P:lipid catabolic process"/>
    <property type="evidence" value="ECO:0007669"/>
    <property type="project" value="UniProtKB-KW"/>
</dbReference>
<dbReference type="PANTHER" id="PTHR43856">
    <property type="entry name" value="CARDIOLIPIN HYDROLASE"/>
    <property type="match status" value="1"/>
</dbReference>
<keyword evidence="4" id="KW-0378">Hydrolase</keyword>
<evidence type="ECO:0000256" key="3">
    <source>
        <dbReference type="ARBA" id="ARBA00012027"/>
    </source>
</evidence>
<dbReference type="EC" id="3.1.4.4" evidence="3"/>
<comment type="caution">
    <text evidence="8">The sequence shown here is derived from an EMBL/GenBank/DDBJ whole genome shotgun (WGS) entry which is preliminary data.</text>
</comment>
<feature type="domain" description="PLD phosphodiesterase" evidence="7">
    <location>
        <begin position="200"/>
        <end position="227"/>
    </location>
</feature>
<evidence type="ECO:0000313" key="8">
    <source>
        <dbReference type="EMBL" id="HGG02440.1"/>
    </source>
</evidence>
<sequence length="266" mass="29695">MSAFHQLSRPALLNLAAALESGRITAPFLPLHLSSYVPSSLAPDIASELEQLGVMGMTNQHIAYTLRLLAEERKSFQESKNRVNLVWTGCEVPGSETRDTAVVVQELFNSAQSSVLIASYAIDKGKKAQELFGILARRLDALPNLQVRMFLNIQRPFKSDTSEAVLIKEFAQQFQNEIWPGHRLPEVFYYPESLAKTTKSLTCLHAKCLIIDEERLFITSANFTEAAHQRNIEAGVVMVDAVAAKAVSRQFETLVSRNILRSLYSK</sequence>
<dbReference type="Gene3D" id="3.30.870.10">
    <property type="entry name" value="Endonuclease Chain A"/>
    <property type="match status" value="1"/>
</dbReference>
<name>A0A7C3ZJ16_9CYAN</name>
<evidence type="ECO:0000256" key="5">
    <source>
        <dbReference type="ARBA" id="ARBA00022963"/>
    </source>
</evidence>
<reference evidence="8" key="1">
    <citation type="journal article" date="2020" name="mSystems">
        <title>Genome- and Community-Level Interaction Insights into Carbon Utilization and Element Cycling Functions of Hydrothermarchaeota in Hydrothermal Sediment.</title>
        <authorList>
            <person name="Zhou Z."/>
            <person name="Liu Y."/>
            <person name="Xu W."/>
            <person name="Pan J."/>
            <person name="Luo Z.H."/>
            <person name="Li M."/>
        </authorList>
    </citation>
    <scope>NUCLEOTIDE SEQUENCE [LARGE SCALE GENOMIC DNA]</scope>
    <source>
        <strain evidence="8">SpSt-374</strain>
    </source>
</reference>
<proteinExistence type="inferred from homology"/>
<dbReference type="SUPFAM" id="SSF56024">
    <property type="entry name" value="Phospholipase D/nuclease"/>
    <property type="match status" value="1"/>
</dbReference>
<dbReference type="PANTHER" id="PTHR43856:SF1">
    <property type="entry name" value="MITOCHONDRIAL CARDIOLIPIN HYDROLASE"/>
    <property type="match status" value="1"/>
</dbReference>
<dbReference type="InterPro" id="IPR001736">
    <property type="entry name" value="PLipase_D/transphosphatidylase"/>
</dbReference>
<evidence type="ECO:0000256" key="2">
    <source>
        <dbReference type="ARBA" id="ARBA00008664"/>
    </source>
</evidence>
<keyword evidence="5" id="KW-0442">Lipid degradation</keyword>
<dbReference type="InterPro" id="IPR051406">
    <property type="entry name" value="PLD_domain"/>
</dbReference>
<protein>
    <recommendedName>
        <fullName evidence="3">phospholipase D</fullName>
        <ecNumber evidence="3">3.1.4.4</ecNumber>
    </recommendedName>
</protein>